<dbReference type="PANTHER" id="PTHR12103:SF12">
    <property type="entry name" value="FI20020P1"/>
    <property type="match status" value="1"/>
</dbReference>
<evidence type="ECO:0000256" key="1">
    <source>
        <dbReference type="ARBA" id="ARBA00022723"/>
    </source>
</evidence>
<evidence type="ECO:0000256" key="2">
    <source>
        <dbReference type="ARBA" id="ARBA00022801"/>
    </source>
</evidence>
<evidence type="ECO:0008006" key="6">
    <source>
        <dbReference type="Google" id="ProtNLM"/>
    </source>
</evidence>
<evidence type="ECO:0000313" key="4">
    <source>
        <dbReference type="EMBL" id="CAG7734500.1"/>
    </source>
</evidence>
<dbReference type="Proteomes" id="UP000708208">
    <property type="component" value="Unassembled WGS sequence"/>
</dbReference>
<dbReference type="CDD" id="cd07522">
    <property type="entry name" value="HAD_cN-II"/>
    <property type="match status" value="1"/>
</dbReference>
<accession>A0A8J2KY32</accession>
<dbReference type="GO" id="GO:0046872">
    <property type="term" value="F:metal ion binding"/>
    <property type="evidence" value="ECO:0007669"/>
    <property type="project" value="UniProtKB-KW"/>
</dbReference>
<reference evidence="4" key="1">
    <citation type="submission" date="2021-06" db="EMBL/GenBank/DDBJ databases">
        <authorList>
            <person name="Hodson N. C."/>
            <person name="Mongue J. A."/>
            <person name="Jaron S. K."/>
        </authorList>
    </citation>
    <scope>NUCLEOTIDE SEQUENCE</scope>
</reference>
<dbReference type="EMBL" id="CAJVCH010270432">
    <property type="protein sequence ID" value="CAG7734500.1"/>
    <property type="molecule type" value="Genomic_DNA"/>
</dbReference>
<sequence length="553" mass="64576">MQSLTKSRLIPKDLFRSSKSLGGSHFELLVVRRGLQLSGVELSGPNPIINSINRRNRYHNKIVGSDTASSKITEDLKPREQLKKAYEDALTYCRSKKLPEDVDPQAVFACNRLNLRDVDVFGFDYDYTLACYRPELEQLIYDLGRQVLINSFKYPREIEDLDYNRNFTVRGLHYDIQKGLLLKVDSFMQIQLGCVYRGLTQLPDDEVLALYGSRKIPVNYIEAPVRSKNESPNMVQLADLFSLPEMNLLCNVTEFLHNNGIDFCPESLFRDIKDSVQSIHPTMHQIVSKHPENYLDIDPLLREYLSVLKDAGKKLFLITNSPYHFVDRGLCYILGEDWTDFFDVAIVSARKPHFFSAERTPFRLYDPHIDARLWDRVTSFEPGKIYYGGNVKQFQAITGWKGEKVLYFGDHPYTDLADVTLHHGWRTGAIIRELAHEIETLNSPDFKYTMNWLQFMTSLLESYQDLDDASCDDVIREWQQERNKIRNSTKRIFNNQFGSMFRTHMNPTFFSKRLFRFADIYTSSVTNLLKYSVRHTFYPRRGALPHEYRSWFN</sequence>
<dbReference type="PIRSF" id="PIRSF017434">
    <property type="entry name" value="Purine_5'-nucleotidase"/>
    <property type="match status" value="1"/>
</dbReference>
<dbReference type="NCBIfam" id="TIGR02244">
    <property type="entry name" value="HAD-IG-Ncltidse"/>
    <property type="match status" value="1"/>
</dbReference>
<keyword evidence="1" id="KW-0479">Metal-binding</keyword>
<keyword evidence="3" id="KW-0460">Magnesium</keyword>
<keyword evidence="2" id="KW-0378">Hydrolase</keyword>
<dbReference type="PANTHER" id="PTHR12103">
    <property type="entry name" value="5'-NUCLEOTIDASE DOMAIN-CONTAINING"/>
    <property type="match status" value="1"/>
</dbReference>
<dbReference type="AlphaFoldDB" id="A0A8J2KY32"/>
<dbReference type="Pfam" id="PF05761">
    <property type="entry name" value="5_nucleotid"/>
    <property type="match status" value="1"/>
</dbReference>
<dbReference type="InterPro" id="IPR016695">
    <property type="entry name" value="Pur_nucleotidase"/>
</dbReference>
<gene>
    <name evidence="4" type="ORF">AFUS01_LOCUS22885</name>
</gene>
<dbReference type="GO" id="GO:0008253">
    <property type="term" value="F:5'-nucleotidase activity"/>
    <property type="evidence" value="ECO:0007669"/>
    <property type="project" value="TreeGrafter"/>
</dbReference>
<dbReference type="InterPro" id="IPR008380">
    <property type="entry name" value="HAD-SF_hydro_IG_5-nucl"/>
</dbReference>
<proteinExistence type="predicted"/>
<protein>
    <recommendedName>
        <fullName evidence="6">5'-nucleotidase domain-containing protein 3</fullName>
    </recommendedName>
</protein>
<keyword evidence="5" id="KW-1185">Reference proteome</keyword>
<comment type="caution">
    <text evidence="4">The sequence shown here is derived from an EMBL/GenBank/DDBJ whole genome shotgun (WGS) entry which is preliminary data.</text>
</comment>
<name>A0A8J2KY32_9HEXA</name>
<evidence type="ECO:0000313" key="5">
    <source>
        <dbReference type="Proteomes" id="UP000708208"/>
    </source>
</evidence>
<evidence type="ECO:0000256" key="3">
    <source>
        <dbReference type="ARBA" id="ARBA00022842"/>
    </source>
</evidence>
<dbReference type="OrthoDB" id="409330at2759"/>
<organism evidence="4 5">
    <name type="scientific">Allacma fusca</name>
    <dbReference type="NCBI Taxonomy" id="39272"/>
    <lineage>
        <taxon>Eukaryota</taxon>
        <taxon>Metazoa</taxon>
        <taxon>Ecdysozoa</taxon>
        <taxon>Arthropoda</taxon>
        <taxon>Hexapoda</taxon>
        <taxon>Collembola</taxon>
        <taxon>Symphypleona</taxon>
        <taxon>Sminthuridae</taxon>
        <taxon>Allacma</taxon>
    </lineage>
</organism>